<comment type="similarity">
    <text evidence="2 4">Belongs to the pterin-4-alpha-carbinolamine dehydratase family.</text>
</comment>
<keyword evidence="6" id="KW-1185">Reference proteome</keyword>
<dbReference type="Proteomes" id="UP000005801">
    <property type="component" value="Unassembled WGS sequence"/>
</dbReference>
<dbReference type="PANTHER" id="PTHR12599">
    <property type="entry name" value="PTERIN-4-ALPHA-CARBINOLAMINE DEHYDRATASE"/>
    <property type="match status" value="1"/>
</dbReference>
<evidence type="ECO:0000256" key="4">
    <source>
        <dbReference type="HAMAP-Rule" id="MF_00434"/>
    </source>
</evidence>
<dbReference type="Pfam" id="PF01329">
    <property type="entry name" value="Pterin_4a"/>
    <property type="match status" value="1"/>
</dbReference>
<evidence type="ECO:0000313" key="5">
    <source>
        <dbReference type="EMBL" id="EDM78266.1"/>
    </source>
</evidence>
<sequence length="101" mass="11038">MSAPDNLILSSEAVQAGLAELDGWTLVDDGGTRLRKAFTFADFPEAMAFMTRVAFSAERLNHHPNWSNVYNRVGVEIWAHDLGGVSKLCLELARDMDAAAS</sequence>
<dbReference type="GO" id="GO:0008124">
    <property type="term" value="F:4-alpha-hydroxytetrahydrobiopterin dehydratase activity"/>
    <property type="evidence" value="ECO:0007669"/>
    <property type="project" value="UniProtKB-UniRule"/>
</dbReference>
<gene>
    <name evidence="5" type="ORF">PPSIR1_08776</name>
</gene>
<dbReference type="EMBL" id="ABCS01000033">
    <property type="protein sequence ID" value="EDM78266.1"/>
    <property type="molecule type" value="Genomic_DNA"/>
</dbReference>
<evidence type="ECO:0000256" key="1">
    <source>
        <dbReference type="ARBA" id="ARBA00001554"/>
    </source>
</evidence>
<dbReference type="eggNOG" id="COG2154">
    <property type="taxonomic scope" value="Bacteria"/>
</dbReference>
<accession>A6G7D2</accession>
<proteinExistence type="inferred from homology"/>
<dbReference type="RefSeq" id="WP_006972627.1">
    <property type="nucleotide sequence ID" value="NZ_ABCS01000033.1"/>
</dbReference>
<protein>
    <recommendedName>
        <fullName evidence="4">Putative pterin-4-alpha-carbinolamine dehydratase</fullName>
        <shortName evidence="4">PHS</shortName>
        <ecNumber evidence="4">4.2.1.96</ecNumber>
    </recommendedName>
    <alternativeName>
        <fullName evidence="4">4-alpha-hydroxy-tetrahydropterin dehydratase</fullName>
    </alternativeName>
    <alternativeName>
        <fullName evidence="4">Pterin carbinolamine dehydratase</fullName>
        <shortName evidence="4">PCD</shortName>
    </alternativeName>
</protein>
<dbReference type="STRING" id="391625.PPSIR1_08776"/>
<keyword evidence="3 4" id="KW-0456">Lyase</keyword>
<dbReference type="HAMAP" id="MF_00434">
    <property type="entry name" value="Pterin_4_alpha"/>
    <property type="match status" value="1"/>
</dbReference>
<dbReference type="SUPFAM" id="SSF55248">
    <property type="entry name" value="PCD-like"/>
    <property type="match status" value="1"/>
</dbReference>
<dbReference type="EC" id="4.2.1.96" evidence="4"/>
<dbReference type="AlphaFoldDB" id="A6G7D2"/>
<evidence type="ECO:0000256" key="3">
    <source>
        <dbReference type="ARBA" id="ARBA00023239"/>
    </source>
</evidence>
<evidence type="ECO:0000256" key="2">
    <source>
        <dbReference type="ARBA" id="ARBA00006472"/>
    </source>
</evidence>
<dbReference type="NCBIfam" id="NF002018">
    <property type="entry name" value="PRK00823.1-3"/>
    <property type="match status" value="1"/>
</dbReference>
<comment type="caution">
    <text evidence="5">The sequence shown here is derived from an EMBL/GenBank/DDBJ whole genome shotgun (WGS) entry which is preliminary data.</text>
</comment>
<reference evidence="5 6" key="1">
    <citation type="submission" date="2007-06" db="EMBL/GenBank/DDBJ databases">
        <authorList>
            <person name="Shimkets L."/>
            <person name="Ferriera S."/>
            <person name="Johnson J."/>
            <person name="Kravitz S."/>
            <person name="Beeson K."/>
            <person name="Sutton G."/>
            <person name="Rogers Y.-H."/>
            <person name="Friedman R."/>
            <person name="Frazier M."/>
            <person name="Venter J.C."/>
        </authorList>
    </citation>
    <scope>NUCLEOTIDE SEQUENCE [LARGE SCALE GENOMIC DNA]</scope>
    <source>
        <strain evidence="5 6">SIR-1</strain>
    </source>
</reference>
<dbReference type="OrthoDB" id="15077at2"/>
<organism evidence="5 6">
    <name type="scientific">Plesiocystis pacifica SIR-1</name>
    <dbReference type="NCBI Taxonomy" id="391625"/>
    <lineage>
        <taxon>Bacteria</taxon>
        <taxon>Pseudomonadati</taxon>
        <taxon>Myxococcota</taxon>
        <taxon>Polyangia</taxon>
        <taxon>Nannocystales</taxon>
        <taxon>Nannocystaceae</taxon>
        <taxon>Plesiocystis</taxon>
    </lineage>
</organism>
<dbReference type="GO" id="GO:0006729">
    <property type="term" value="P:tetrahydrobiopterin biosynthetic process"/>
    <property type="evidence" value="ECO:0007669"/>
    <property type="project" value="InterPro"/>
</dbReference>
<comment type="catalytic activity">
    <reaction evidence="1 4">
        <text>(4aS,6R)-4a-hydroxy-L-erythro-5,6,7,8-tetrahydrobiopterin = (6R)-L-erythro-6,7-dihydrobiopterin + H2O</text>
        <dbReference type="Rhea" id="RHEA:11920"/>
        <dbReference type="ChEBI" id="CHEBI:15377"/>
        <dbReference type="ChEBI" id="CHEBI:15642"/>
        <dbReference type="ChEBI" id="CHEBI:43120"/>
        <dbReference type="EC" id="4.2.1.96"/>
    </reaction>
</comment>
<dbReference type="InterPro" id="IPR001533">
    <property type="entry name" value="Pterin_deHydtase"/>
</dbReference>
<evidence type="ECO:0000313" key="6">
    <source>
        <dbReference type="Proteomes" id="UP000005801"/>
    </source>
</evidence>
<dbReference type="Gene3D" id="3.30.1360.20">
    <property type="entry name" value="Transcriptional coactivator/pterin dehydratase"/>
    <property type="match status" value="1"/>
</dbReference>
<dbReference type="InterPro" id="IPR036428">
    <property type="entry name" value="PCD_sf"/>
</dbReference>
<name>A6G7D2_9BACT</name>
<dbReference type="PANTHER" id="PTHR12599:SF0">
    <property type="entry name" value="PTERIN-4-ALPHA-CARBINOLAMINE DEHYDRATASE"/>
    <property type="match status" value="1"/>
</dbReference>